<comment type="caution">
    <text evidence="1">The sequence shown here is derived from an EMBL/GenBank/DDBJ whole genome shotgun (WGS) entry which is preliminary data.</text>
</comment>
<sequence length="132" mass="15154">MPSMSQDEIDPGDEWPLPPPWMWDCDECADLYRTMRNVGDRIAELRLTGERGVDWDPFDSTVTTQIALGAHLAARHPDLLPDWDPDCDTCASHRERIAREREPGPHRDFDLRCGREHLARHVYAPPRTVGLL</sequence>
<evidence type="ECO:0000313" key="1">
    <source>
        <dbReference type="EMBL" id="GGR23610.1"/>
    </source>
</evidence>
<dbReference type="Proteomes" id="UP000642014">
    <property type="component" value="Unassembled WGS sequence"/>
</dbReference>
<dbReference type="EMBL" id="BMSJ01000004">
    <property type="protein sequence ID" value="GGR23610.1"/>
    <property type="molecule type" value="Genomic_DNA"/>
</dbReference>
<evidence type="ECO:0000313" key="2">
    <source>
        <dbReference type="Proteomes" id="UP000642014"/>
    </source>
</evidence>
<name>A0AAV4KJ79_9ACTN</name>
<organism evidence="1 2">
    <name type="scientific">Streptomyces cinereoruber</name>
    <dbReference type="NCBI Taxonomy" id="67260"/>
    <lineage>
        <taxon>Bacteria</taxon>
        <taxon>Bacillati</taxon>
        <taxon>Actinomycetota</taxon>
        <taxon>Actinomycetes</taxon>
        <taxon>Kitasatosporales</taxon>
        <taxon>Streptomycetaceae</taxon>
        <taxon>Streptomyces</taxon>
    </lineage>
</organism>
<proteinExistence type="predicted"/>
<protein>
    <submittedName>
        <fullName evidence="1">Uncharacterized protein</fullName>
    </submittedName>
</protein>
<reference evidence="1 2" key="1">
    <citation type="journal article" date="2014" name="Int. J. Syst. Evol. Microbiol.">
        <title>Complete genome sequence of Corynebacterium casei LMG S-19264T (=DSM 44701T), isolated from a smear-ripened cheese.</title>
        <authorList>
            <consortium name="US DOE Joint Genome Institute (JGI-PGF)"/>
            <person name="Walter F."/>
            <person name="Albersmeier A."/>
            <person name="Kalinowski J."/>
            <person name="Ruckert C."/>
        </authorList>
    </citation>
    <scope>NUCLEOTIDE SEQUENCE [LARGE SCALE GENOMIC DNA]</scope>
    <source>
        <strain evidence="1 2">JCM 4205</strain>
    </source>
</reference>
<dbReference type="AlphaFoldDB" id="A0AAV4KJ79"/>
<accession>A0AAV4KJ79</accession>
<gene>
    <name evidence="1" type="ORF">GCM10010497_27300</name>
</gene>